<name>A0A6M0CPP1_9FLAO</name>
<evidence type="ECO:0000313" key="2">
    <source>
        <dbReference type="EMBL" id="NER15890.1"/>
    </source>
</evidence>
<dbReference type="Pfam" id="PF00582">
    <property type="entry name" value="Usp"/>
    <property type="match status" value="1"/>
</dbReference>
<dbReference type="AlphaFoldDB" id="A0A6M0CPP1"/>
<evidence type="ECO:0000259" key="1">
    <source>
        <dbReference type="Pfam" id="PF00582"/>
    </source>
</evidence>
<keyword evidence="3" id="KW-1185">Reference proteome</keyword>
<feature type="domain" description="UspA" evidence="1">
    <location>
        <begin position="5"/>
        <end position="128"/>
    </location>
</feature>
<dbReference type="CDD" id="cd00293">
    <property type="entry name" value="USP-like"/>
    <property type="match status" value="1"/>
</dbReference>
<dbReference type="Gene3D" id="3.40.50.12370">
    <property type="match status" value="1"/>
</dbReference>
<sequence>MNTITTILVPFNNSVTSEVALNYAINFSKNEEDITILLATIENGDVVPNYDPRVHFDRVISTYKRPPKVKVDFLTGKGDLINNLVELQIAKRADIIIMGTKGTSDSDTAESNTSKLVLAADCPVIVVPKHIKTNSISKIALAIGAEPIDEPSSLNVLLDVSRRFGAQVHVLSIDNDSTNFSAIDEKTENTLEYYLESFYTKHAFPESSDILQGIFDYVNKNQIDLLAILPRNHIKKGEASKGKLTKLLTLHSQVPVLAID</sequence>
<dbReference type="RefSeq" id="WP_164029155.1">
    <property type="nucleotide sequence ID" value="NZ_JAABOQ010000001.1"/>
</dbReference>
<dbReference type="Proteomes" id="UP000474296">
    <property type="component" value="Unassembled WGS sequence"/>
</dbReference>
<dbReference type="SUPFAM" id="SSF52402">
    <property type="entry name" value="Adenine nucleotide alpha hydrolases-like"/>
    <property type="match status" value="2"/>
</dbReference>
<accession>A0A6M0CPP1</accession>
<gene>
    <name evidence="2" type="ORF">GWK10_01645</name>
</gene>
<evidence type="ECO:0000313" key="3">
    <source>
        <dbReference type="Proteomes" id="UP000474296"/>
    </source>
</evidence>
<dbReference type="EMBL" id="JAABOQ010000001">
    <property type="protein sequence ID" value="NER15890.1"/>
    <property type="molecule type" value="Genomic_DNA"/>
</dbReference>
<reference evidence="2 3" key="1">
    <citation type="submission" date="2020-01" db="EMBL/GenBank/DDBJ databases">
        <title>Spongiivirga citrea KCTC 32990T.</title>
        <authorList>
            <person name="Wang G."/>
        </authorList>
    </citation>
    <scope>NUCLEOTIDE SEQUENCE [LARGE SCALE GENOMIC DNA]</scope>
    <source>
        <strain evidence="2 3">KCTC 32990</strain>
    </source>
</reference>
<proteinExistence type="predicted"/>
<organism evidence="2 3">
    <name type="scientific">Spongiivirga citrea</name>
    <dbReference type="NCBI Taxonomy" id="1481457"/>
    <lineage>
        <taxon>Bacteria</taxon>
        <taxon>Pseudomonadati</taxon>
        <taxon>Bacteroidota</taxon>
        <taxon>Flavobacteriia</taxon>
        <taxon>Flavobacteriales</taxon>
        <taxon>Flavobacteriaceae</taxon>
        <taxon>Spongiivirga</taxon>
    </lineage>
</organism>
<comment type="caution">
    <text evidence="2">The sequence shown here is derived from an EMBL/GenBank/DDBJ whole genome shotgun (WGS) entry which is preliminary data.</text>
</comment>
<dbReference type="InterPro" id="IPR006016">
    <property type="entry name" value="UspA"/>
</dbReference>
<protein>
    <submittedName>
        <fullName evidence="2">Universal stress protein</fullName>
    </submittedName>
</protein>